<dbReference type="OrthoDB" id="10251809at2759"/>
<feature type="compositionally biased region" description="Low complexity" evidence="3">
    <location>
        <begin position="59"/>
        <end position="70"/>
    </location>
</feature>
<organism evidence="4 5">
    <name type="scientific">Umbelopsis vinacea</name>
    <dbReference type="NCBI Taxonomy" id="44442"/>
    <lineage>
        <taxon>Eukaryota</taxon>
        <taxon>Fungi</taxon>
        <taxon>Fungi incertae sedis</taxon>
        <taxon>Mucoromycota</taxon>
        <taxon>Mucoromycotina</taxon>
        <taxon>Umbelopsidomycetes</taxon>
        <taxon>Umbelopsidales</taxon>
        <taxon>Umbelopsidaceae</taxon>
        <taxon>Umbelopsis</taxon>
    </lineage>
</organism>
<keyword evidence="5" id="KW-1185">Reference proteome</keyword>
<evidence type="ECO:0000256" key="3">
    <source>
        <dbReference type="SAM" id="MobiDB-lite"/>
    </source>
</evidence>
<dbReference type="InterPro" id="IPR006652">
    <property type="entry name" value="Kelch_1"/>
</dbReference>
<feature type="region of interest" description="Disordered" evidence="3">
    <location>
        <begin position="117"/>
        <end position="138"/>
    </location>
</feature>
<sequence>MSESSTPGTNKHGLSPVITPIAIPVGKTERNYSESSSLTLMSLQSILSPGEVPHNAFAEPESPTLPSTPTKENFSSSSEERASPVRHTFSSNSSPTPVSNLNTTIAATPTRSINLAMSPASSYTSPPSSYKTTTMTRKTSTSDSFRAYLLQIDKFSTSERNGGKSHRSSKKEDSGKLSHSRSRKKSVDEFSAIVANVPPAPAPSMYWSRPGTYGKAPKPIRAHTSVMVGELMFVFGGSDHKGCFNALYILELDTFTWSKPRTHGDPPPPCRAHSATYYAKQRKIFVFGGGEGPVYYNDLYVLDTESLTWSIPTVSGENPSARRAHSTFVWNDKLYVFGGGDGAHALSDLFALDLMDPANLRWQNLLPAGQVPVPRGYHTANLVGDKLVVFGGSDGHECFSDVHVCDLSKYWFSGFRVPELIAHPFFKFSTAKNAWYTMELDRSIPRLSHTSTRVGSYLFVIGGHDGKQYSSEVLLLNLVTMSWETRSIHGIGPTPRGYHTVVLYDSRLILFGGYDGKSYFGDIHVLDLSACAYLPQITSFSIELSDD</sequence>
<protein>
    <recommendedName>
        <fullName evidence="6">Galactose oxidase</fullName>
    </recommendedName>
</protein>
<dbReference type="Proteomes" id="UP000612746">
    <property type="component" value="Unassembled WGS sequence"/>
</dbReference>
<accession>A0A8H7Q0H6</accession>
<dbReference type="PANTHER" id="PTHR46093:SF18">
    <property type="entry name" value="FIBRONECTIN TYPE-III DOMAIN-CONTAINING PROTEIN"/>
    <property type="match status" value="1"/>
</dbReference>
<name>A0A8H7Q0H6_9FUNG</name>
<dbReference type="Pfam" id="PF01344">
    <property type="entry name" value="Kelch_1"/>
    <property type="match status" value="1"/>
</dbReference>
<dbReference type="Gene3D" id="2.120.10.80">
    <property type="entry name" value="Kelch-type beta propeller"/>
    <property type="match status" value="2"/>
</dbReference>
<dbReference type="Pfam" id="PF24681">
    <property type="entry name" value="Kelch_KLHDC2_KLHL20_DRC7"/>
    <property type="match status" value="2"/>
</dbReference>
<evidence type="ECO:0008006" key="6">
    <source>
        <dbReference type="Google" id="ProtNLM"/>
    </source>
</evidence>
<comment type="caution">
    <text evidence="4">The sequence shown here is derived from an EMBL/GenBank/DDBJ whole genome shotgun (WGS) entry which is preliminary data.</text>
</comment>
<proteinExistence type="predicted"/>
<dbReference type="AlphaFoldDB" id="A0A8H7Q0H6"/>
<keyword evidence="1" id="KW-0880">Kelch repeat</keyword>
<dbReference type="InterPro" id="IPR015915">
    <property type="entry name" value="Kelch-typ_b-propeller"/>
</dbReference>
<evidence type="ECO:0000313" key="5">
    <source>
        <dbReference type="Proteomes" id="UP000612746"/>
    </source>
</evidence>
<feature type="compositionally biased region" description="Polar residues" evidence="3">
    <location>
        <begin position="88"/>
        <end position="100"/>
    </location>
</feature>
<evidence type="ECO:0000256" key="2">
    <source>
        <dbReference type="ARBA" id="ARBA00022737"/>
    </source>
</evidence>
<dbReference type="PANTHER" id="PTHR46093">
    <property type="entry name" value="ACYL-COA-BINDING DOMAIN-CONTAINING PROTEIN 5"/>
    <property type="match status" value="1"/>
</dbReference>
<feature type="region of interest" description="Disordered" evidence="3">
    <location>
        <begin position="51"/>
        <end position="100"/>
    </location>
</feature>
<dbReference type="SUPFAM" id="SSF117281">
    <property type="entry name" value="Kelch motif"/>
    <property type="match status" value="2"/>
</dbReference>
<evidence type="ECO:0000256" key="1">
    <source>
        <dbReference type="ARBA" id="ARBA00022441"/>
    </source>
</evidence>
<evidence type="ECO:0000313" key="4">
    <source>
        <dbReference type="EMBL" id="KAG2183075.1"/>
    </source>
</evidence>
<dbReference type="EMBL" id="JAEPRA010000007">
    <property type="protein sequence ID" value="KAG2183075.1"/>
    <property type="molecule type" value="Genomic_DNA"/>
</dbReference>
<reference evidence="4" key="1">
    <citation type="submission" date="2020-12" db="EMBL/GenBank/DDBJ databases">
        <title>Metabolic potential, ecology and presence of endohyphal bacteria is reflected in genomic diversity of Mucoromycotina.</title>
        <authorList>
            <person name="Muszewska A."/>
            <person name="Okrasinska A."/>
            <person name="Steczkiewicz K."/>
            <person name="Drgas O."/>
            <person name="Orlowska M."/>
            <person name="Perlinska-Lenart U."/>
            <person name="Aleksandrzak-Piekarczyk T."/>
            <person name="Szatraj K."/>
            <person name="Zielenkiewicz U."/>
            <person name="Pilsyk S."/>
            <person name="Malc E."/>
            <person name="Mieczkowski P."/>
            <person name="Kruszewska J.S."/>
            <person name="Biernat P."/>
            <person name="Pawlowska J."/>
        </authorList>
    </citation>
    <scope>NUCLEOTIDE SEQUENCE</scope>
    <source>
        <strain evidence="4">WA0000051536</strain>
    </source>
</reference>
<gene>
    <name evidence="4" type="ORF">INT44_006056</name>
</gene>
<feature type="region of interest" description="Disordered" evidence="3">
    <location>
        <begin position="156"/>
        <end position="185"/>
    </location>
</feature>
<keyword evidence="2" id="KW-0677">Repeat</keyword>